<dbReference type="GO" id="GO:0005737">
    <property type="term" value="C:cytoplasm"/>
    <property type="evidence" value="ECO:0007669"/>
    <property type="project" value="UniProtKB-SubCell"/>
</dbReference>
<keyword evidence="5 10" id="KW-0479">Metal-binding</keyword>
<evidence type="ECO:0000256" key="10">
    <source>
        <dbReference type="PIRSR" id="PIRSR602481-1"/>
    </source>
</evidence>
<evidence type="ECO:0000256" key="7">
    <source>
        <dbReference type="ARBA" id="ARBA00023015"/>
    </source>
</evidence>
<accession>A0A1G9UQP9</accession>
<evidence type="ECO:0000256" key="11">
    <source>
        <dbReference type="PIRSR" id="PIRSR602481-2"/>
    </source>
</evidence>
<dbReference type="GO" id="GO:0008270">
    <property type="term" value="F:zinc ion binding"/>
    <property type="evidence" value="ECO:0007669"/>
    <property type="project" value="TreeGrafter"/>
</dbReference>
<dbReference type="InterPro" id="IPR043135">
    <property type="entry name" value="Fur_C"/>
</dbReference>
<dbReference type="PANTHER" id="PTHR33202">
    <property type="entry name" value="ZINC UPTAKE REGULATION PROTEIN"/>
    <property type="match status" value="1"/>
</dbReference>
<keyword evidence="8" id="KW-0238">DNA-binding</keyword>
<dbReference type="GO" id="GO:0000976">
    <property type="term" value="F:transcription cis-regulatory region binding"/>
    <property type="evidence" value="ECO:0007669"/>
    <property type="project" value="TreeGrafter"/>
</dbReference>
<evidence type="ECO:0000256" key="3">
    <source>
        <dbReference type="ARBA" id="ARBA00022490"/>
    </source>
</evidence>
<keyword evidence="13" id="KW-1185">Reference proteome</keyword>
<keyword evidence="11" id="KW-0408">Iron</keyword>
<proteinExistence type="inferred from homology"/>
<keyword evidence="6 10" id="KW-0862">Zinc</keyword>
<dbReference type="STRING" id="349095.SAMN05660299_01222"/>
<comment type="similarity">
    <text evidence="2">Belongs to the Fur family.</text>
</comment>
<dbReference type="SUPFAM" id="SSF46785">
    <property type="entry name" value="Winged helix' DNA-binding domain"/>
    <property type="match status" value="1"/>
</dbReference>
<dbReference type="PANTHER" id="PTHR33202:SF8">
    <property type="entry name" value="PEROXIDE-RESPONSIVE REPRESSOR PERR"/>
    <property type="match status" value="1"/>
</dbReference>
<dbReference type="Proteomes" id="UP000199309">
    <property type="component" value="Unassembled WGS sequence"/>
</dbReference>
<evidence type="ECO:0000313" key="13">
    <source>
        <dbReference type="Proteomes" id="UP000199309"/>
    </source>
</evidence>
<protein>
    <submittedName>
        <fullName evidence="12">Fur family transcriptional regulator, peroxide stress response regulator</fullName>
    </submittedName>
</protein>
<dbReference type="EMBL" id="FNHQ01000010">
    <property type="protein sequence ID" value="SDM62206.1"/>
    <property type="molecule type" value="Genomic_DNA"/>
</dbReference>
<dbReference type="Gene3D" id="3.30.1490.190">
    <property type="match status" value="1"/>
</dbReference>
<dbReference type="OrthoDB" id="8659436at2"/>
<feature type="binding site" evidence="10">
    <location>
        <position position="129"/>
    </location>
    <ligand>
        <name>Zn(2+)</name>
        <dbReference type="ChEBI" id="CHEBI:29105"/>
    </ligand>
</feature>
<comment type="cofactor">
    <cofactor evidence="11">
        <name>Mn(2+)</name>
        <dbReference type="ChEBI" id="CHEBI:29035"/>
    </cofactor>
    <cofactor evidence="11">
        <name>Fe(2+)</name>
        <dbReference type="ChEBI" id="CHEBI:29033"/>
    </cofactor>
    <text evidence="11">Binds 1 Mn(2+) or Fe(2+) ion per subunit.</text>
</comment>
<dbReference type="FunFam" id="1.10.10.10:FF:000007">
    <property type="entry name" value="Ferric uptake regulation protein"/>
    <property type="match status" value="1"/>
</dbReference>
<evidence type="ECO:0000256" key="5">
    <source>
        <dbReference type="ARBA" id="ARBA00022723"/>
    </source>
</evidence>
<dbReference type="RefSeq" id="WP_091649376.1">
    <property type="nucleotide sequence ID" value="NZ_FNHQ01000010.1"/>
</dbReference>
<dbReference type="AlphaFoldDB" id="A0A1G9UQP9"/>
<evidence type="ECO:0000256" key="4">
    <source>
        <dbReference type="ARBA" id="ARBA00022491"/>
    </source>
</evidence>
<evidence type="ECO:0000256" key="1">
    <source>
        <dbReference type="ARBA" id="ARBA00004496"/>
    </source>
</evidence>
<evidence type="ECO:0000256" key="6">
    <source>
        <dbReference type="ARBA" id="ARBA00022833"/>
    </source>
</evidence>
<dbReference type="InterPro" id="IPR036388">
    <property type="entry name" value="WH-like_DNA-bd_sf"/>
</dbReference>
<keyword evidence="7" id="KW-0805">Transcription regulation</keyword>
<evidence type="ECO:0000256" key="9">
    <source>
        <dbReference type="ARBA" id="ARBA00023163"/>
    </source>
</evidence>
<feature type="binding site" evidence="10">
    <location>
        <position position="93"/>
    </location>
    <ligand>
        <name>Zn(2+)</name>
        <dbReference type="ChEBI" id="CHEBI:29105"/>
    </ligand>
</feature>
<dbReference type="GO" id="GO:1900376">
    <property type="term" value="P:regulation of secondary metabolite biosynthetic process"/>
    <property type="evidence" value="ECO:0007669"/>
    <property type="project" value="TreeGrafter"/>
</dbReference>
<evidence type="ECO:0000256" key="2">
    <source>
        <dbReference type="ARBA" id="ARBA00007957"/>
    </source>
</evidence>
<sequence>MNITEVLREHGYKVTPQRLAVYEVIDQNKTHPNAEAIYKELQPRYPSMSLATVYKTMEIFAKIGVVQILQCEEESHRYDFNVSPHAHIRCTICNRVDDVNVDMEALKQQAADETKYKVNGVGVSFTGVCAACQKK</sequence>
<gene>
    <name evidence="12" type="ORF">SAMN05660299_01222</name>
</gene>
<dbReference type="InterPro" id="IPR036390">
    <property type="entry name" value="WH_DNA-bd_sf"/>
</dbReference>
<organism evidence="12 13">
    <name type="scientific">Megasphaera paucivorans</name>
    <dbReference type="NCBI Taxonomy" id="349095"/>
    <lineage>
        <taxon>Bacteria</taxon>
        <taxon>Bacillati</taxon>
        <taxon>Bacillota</taxon>
        <taxon>Negativicutes</taxon>
        <taxon>Veillonellales</taxon>
        <taxon>Veillonellaceae</taxon>
        <taxon>Megasphaera</taxon>
    </lineage>
</organism>
<dbReference type="CDD" id="cd07153">
    <property type="entry name" value="Fur_like"/>
    <property type="match status" value="1"/>
</dbReference>
<dbReference type="Pfam" id="PF01475">
    <property type="entry name" value="FUR"/>
    <property type="match status" value="1"/>
</dbReference>
<comment type="subcellular location">
    <subcellularLocation>
        <location evidence="1">Cytoplasm</location>
    </subcellularLocation>
</comment>
<keyword evidence="4" id="KW-0678">Repressor</keyword>
<evidence type="ECO:0000313" key="12">
    <source>
        <dbReference type="EMBL" id="SDM62206.1"/>
    </source>
</evidence>
<feature type="binding site" evidence="11">
    <location>
        <position position="104"/>
    </location>
    <ligand>
        <name>Fe cation</name>
        <dbReference type="ChEBI" id="CHEBI:24875"/>
    </ligand>
</feature>
<keyword evidence="3" id="KW-0963">Cytoplasm</keyword>
<dbReference type="GO" id="GO:0003700">
    <property type="term" value="F:DNA-binding transcription factor activity"/>
    <property type="evidence" value="ECO:0007669"/>
    <property type="project" value="InterPro"/>
</dbReference>
<evidence type="ECO:0000256" key="8">
    <source>
        <dbReference type="ARBA" id="ARBA00023125"/>
    </source>
</evidence>
<comment type="cofactor">
    <cofactor evidence="10">
        <name>Zn(2+)</name>
        <dbReference type="ChEBI" id="CHEBI:29105"/>
    </cofactor>
    <text evidence="10">Binds 1 zinc ion per subunit.</text>
</comment>
<keyword evidence="9" id="KW-0804">Transcription</keyword>
<dbReference type="InterPro" id="IPR002481">
    <property type="entry name" value="FUR"/>
</dbReference>
<reference evidence="12 13" key="1">
    <citation type="submission" date="2016-10" db="EMBL/GenBank/DDBJ databases">
        <authorList>
            <person name="de Groot N.N."/>
        </authorList>
    </citation>
    <scope>NUCLEOTIDE SEQUENCE [LARGE SCALE GENOMIC DNA]</scope>
    <source>
        <strain evidence="12 13">DSM 16981</strain>
    </source>
</reference>
<dbReference type="Gene3D" id="1.10.10.10">
    <property type="entry name" value="Winged helix-like DNA-binding domain superfamily/Winged helix DNA-binding domain"/>
    <property type="match status" value="1"/>
</dbReference>
<feature type="binding site" evidence="10">
    <location>
        <position position="132"/>
    </location>
    <ligand>
        <name>Zn(2+)</name>
        <dbReference type="ChEBI" id="CHEBI:29105"/>
    </ligand>
</feature>
<feature type="binding site" evidence="10">
    <location>
        <position position="90"/>
    </location>
    <ligand>
        <name>Zn(2+)</name>
        <dbReference type="ChEBI" id="CHEBI:29105"/>
    </ligand>
</feature>
<dbReference type="GO" id="GO:0045892">
    <property type="term" value="P:negative regulation of DNA-templated transcription"/>
    <property type="evidence" value="ECO:0007669"/>
    <property type="project" value="TreeGrafter"/>
</dbReference>
<name>A0A1G9UQP9_9FIRM</name>